<gene>
    <name evidence="3" type="ORF">NCTC10661_05881</name>
</gene>
<dbReference type="Pfam" id="PF00391">
    <property type="entry name" value="PEP-utilizers"/>
    <property type="match status" value="1"/>
</dbReference>
<dbReference type="InterPro" id="IPR002192">
    <property type="entry name" value="PPDK_AMP/ATP-bd"/>
</dbReference>
<dbReference type="PANTHER" id="PTHR43615">
    <property type="entry name" value="PHOSPHOENOLPYRUVATE SYNTHASE-RELATED"/>
    <property type="match status" value="1"/>
</dbReference>
<protein>
    <submittedName>
        <fullName evidence="3">Phosphoenolpyruvate synthase</fullName>
    </submittedName>
</protein>
<dbReference type="Proteomes" id="UP000250416">
    <property type="component" value="Unassembled WGS sequence"/>
</dbReference>
<dbReference type="EMBL" id="UARD01000042">
    <property type="protein sequence ID" value="SQA57148.1"/>
    <property type="molecule type" value="Genomic_DNA"/>
</dbReference>
<dbReference type="Gene3D" id="3.50.30.10">
    <property type="entry name" value="Phosphohistidine domain"/>
    <property type="match status" value="1"/>
</dbReference>
<dbReference type="GO" id="GO:0016301">
    <property type="term" value="F:kinase activity"/>
    <property type="evidence" value="ECO:0007669"/>
    <property type="project" value="InterPro"/>
</dbReference>
<comment type="caution">
    <text evidence="3">The sequence shown here is derived from an EMBL/GenBank/DDBJ whole genome shotgun (WGS) entry which is preliminary data.</text>
</comment>
<sequence length="767" mass="84403">MKNPAFAFGSKASTLATLANLITHGRVLDQCAFTVHDWRENADAVEKEIVRRFGCIPLIVRSSALSEDTGTSSNAGKYLSVGNAVGLTSVRDAIERVIKSYGSALDHDEVFVQPMLNCVRRSGVAMTRDPETGAPYTVINYSESSDTAAVTSGAGEVRTVIVHSGSQARLSSPVAAILPLLDELIEITNNDALDVEFAMDEAGVVLLQVRPMTTVKSSPAPRLHAAYILEQINSTLPTVSARKHNTFSVMSDWNPAEMIGIKPRSLAYSLYRELITRMNWASARFRYGYRDLRHRELMICLGGSPYIDVASSVESFIPAGVPADVAHRIVEHCSRYVSDHPALHDKLEFAVIPTCYVPHLNVDFSSYPHLADALSHIERKVYLDQLKSLTEQIVAPGSVFYRDLDLLPLHARKLARYKADRSDTAISFWQCISDASVVAETFSGLARAAFIATALLKDLEHADERLTGLTDQVTASVRTIGKQIADDYTDLELHAFLEQHGHVRPGTYDVTIERYDEAPDRYFKRTEARKEPSSPIADVSQFISNITTQLRACELGFDAFQLITFAKAAIHAREQSKYVYAGLVSEALSRLTEWGAARGINRNCLSHLSLNDLRVAMESYGRDVDLLAKGRKNEDVWARDLSVRTPAVFNHSDNFFAFEISGTKPNYITSKTISAAPIVLTGSESTDADLNGKIVLIESADPGYDWIFTHPIDGFVTAFGGENSHMSIRAREFGIPAAIGVGPEVFRALARASNIILSCKDQRIHSA</sequence>
<dbReference type="SUPFAM" id="SSF52009">
    <property type="entry name" value="Phosphohistidine domain"/>
    <property type="match status" value="1"/>
</dbReference>
<dbReference type="Gene3D" id="3.30.470.20">
    <property type="entry name" value="ATP-grasp fold, B domain"/>
    <property type="match status" value="1"/>
</dbReference>
<dbReference type="InterPro" id="IPR008279">
    <property type="entry name" value="PEP-util_enz_mobile_dom"/>
</dbReference>
<accession>A0AAE8NJM3</accession>
<dbReference type="InterPro" id="IPR051549">
    <property type="entry name" value="PEP_Utilizing_Enz"/>
</dbReference>
<dbReference type="RefSeq" id="WP_175904134.1">
    <property type="nucleotide sequence ID" value="NZ_CADEUP010000003.1"/>
</dbReference>
<dbReference type="PANTHER" id="PTHR43615:SF1">
    <property type="entry name" value="PPDK_N DOMAIN-CONTAINING PROTEIN"/>
    <property type="match status" value="1"/>
</dbReference>
<dbReference type="Pfam" id="PF01326">
    <property type="entry name" value="PPDK_N"/>
    <property type="match status" value="1"/>
</dbReference>
<name>A0AAE8NJM3_BURCE</name>
<organism evidence="3 4">
    <name type="scientific">Burkholderia cepacia</name>
    <name type="common">Pseudomonas cepacia</name>
    <dbReference type="NCBI Taxonomy" id="292"/>
    <lineage>
        <taxon>Bacteria</taxon>
        <taxon>Pseudomonadati</taxon>
        <taxon>Pseudomonadota</taxon>
        <taxon>Betaproteobacteria</taxon>
        <taxon>Burkholderiales</taxon>
        <taxon>Burkholderiaceae</taxon>
        <taxon>Burkholderia</taxon>
        <taxon>Burkholderia cepacia complex</taxon>
    </lineage>
</organism>
<dbReference type="Gene3D" id="3.30.1490.20">
    <property type="entry name" value="ATP-grasp fold, A domain"/>
    <property type="match status" value="1"/>
</dbReference>
<evidence type="ECO:0000259" key="1">
    <source>
        <dbReference type="Pfam" id="PF00391"/>
    </source>
</evidence>
<feature type="domain" description="PEP-utilising enzyme mobile" evidence="1">
    <location>
        <begin position="692"/>
        <end position="757"/>
    </location>
</feature>
<dbReference type="InterPro" id="IPR013815">
    <property type="entry name" value="ATP_grasp_subdomain_1"/>
</dbReference>
<evidence type="ECO:0000313" key="4">
    <source>
        <dbReference type="Proteomes" id="UP000250416"/>
    </source>
</evidence>
<feature type="domain" description="Pyruvate phosphate dikinase AMP/ATP-binding" evidence="2">
    <location>
        <begin position="44"/>
        <end position="149"/>
    </location>
</feature>
<evidence type="ECO:0000259" key="2">
    <source>
        <dbReference type="Pfam" id="PF01326"/>
    </source>
</evidence>
<dbReference type="AlphaFoldDB" id="A0AAE8NJM3"/>
<reference evidence="3 4" key="1">
    <citation type="submission" date="2018-06" db="EMBL/GenBank/DDBJ databases">
        <authorList>
            <consortium name="Pathogen Informatics"/>
            <person name="Doyle S."/>
        </authorList>
    </citation>
    <scope>NUCLEOTIDE SEQUENCE [LARGE SCALE GENOMIC DNA]</scope>
    <source>
        <strain evidence="3 4">NCTC10661</strain>
    </source>
</reference>
<dbReference type="NCBIfam" id="NF004508">
    <property type="entry name" value="PRK05849.1"/>
    <property type="match status" value="1"/>
</dbReference>
<dbReference type="GO" id="GO:0005524">
    <property type="term" value="F:ATP binding"/>
    <property type="evidence" value="ECO:0007669"/>
    <property type="project" value="InterPro"/>
</dbReference>
<dbReference type="InterPro" id="IPR036637">
    <property type="entry name" value="Phosphohistidine_dom_sf"/>
</dbReference>
<proteinExistence type="predicted"/>
<dbReference type="SUPFAM" id="SSF56059">
    <property type="entry name" value="Glutathione synthetase ATP-binding domain-like"/>
    <property type="match status" value="1"/>
</dbReference>
<evidence type="ECO:0000313" key="3">
    <source>
        <dbReference type="EMBL" id="SQA57148.1"/>
    </source>
</evidence>